<feature type="domain" description="Glycosyltransferase 2-like" evidence="4">
    <location>
        <begin position="6"/>
        <end position="152"/>
    </location>
</feature>
<comment type="similarity">
    <text evidence="1">Belongs to the glycosyltransferase 2 family.</text>
</comment>
<dbReference type="InterPro" id="IPR029044">
    <property type="entry name" value="Nucleotide-diphossugar_trans"/>
</dbReference>
<reference evidence="5" key="1">
    <citation type="journal article" date="2014" name="Int. J. Syst. Evol. Microbiol.">
        <title>Complete genome of a new Firmicutes species belonging to the dominant human colonic microbiota ('Ruminococcus bicirculans') reveals two chromosomes and a selective capacity to utilize plant glucans.</title>
        <authorList>
            <consortium name="NISC Comparative Sequencing Program"/>
            <person name="Wegmann U."/>
            <person name="Louis P."/>
            <person name="Goesmann A."/>
            <person name="Henrissat B."/>
            <person name="Duncan S.H."/>
            <person name="Flint H.J."/>
        </authorList>
    </citation>
    <scope>NUCLEOTIDE SEQUENCE</scope>
    <source>
        <strain evidence="5">CCM 8490</strain>
    </source>
</reference>
<dbReference type="RefSeq" id="WP_120215011.1">
    <property type="nucleotide sequence ID" value="NZ_BMCW01000010.1"/>
</dbReference>
<accession>A0A420CIL1</accession>
<dbReference type="SUPFAM" id="SSF53448">
    <property type="entry name" value="Nucleotide-diphospho-sugar transferases"/>
    <property type="match status" value="1"/>
</dbReference>
<dbReference type="OrthoDB" id="9815829at2"/>
<name>A0A420CIL1_9FLAO</name>
<dbReference type="Proteomes" id="UP000658202">
    <property type="component" value="Unassembled WGS sequence"/>
</dbReference>
<keyword evidence="8" id="KW-1185">Reference proteome</keyword>
<evidence type="ECO:0000313" key="7">
    <source>
        <dbReference type="Proteomes" id="UP000285906"/>
    </source>
</evidence>
<sequence length="265" mass="31368">MKARITILMSVYNCESTLEEALDSLYNQTYKNFKLVLCDDASSDRTYEIAKKYAKKYDNIILIKNEKNLSLPASLNKCLQYVDTEYVARMDGDDISLPKRFEKEINFLDNNLEYALVSCPMIYFDETGNWGKGNAIEKPTKNDFKIGTPFCHAPSMIRTSVMREVEGYTVNRYLIRGQDYYLWYKIYKKGYVGYNLQQTLYKMRDGKDAMKRRTFKTRYYGFLVKNQILKDLGIKYYFVYSFSDLLKGFIPNSLMKIIRRHRMMQ</sequence>
<evidence type="ECO:0000259" key="4">
    <source>
        <dbReference type="Pfam" id="PF00535"/>
    </source>
</evidence>
<dbReference type="GO" id="GO:0016757">
    <property type="term" value="F:glycosyltransferase activity"/>
    <property type="evidence" value="ECO:0007669"/>
    <property type="project" value="UniProtKB-KW"/>
</dbReference>
<dbReference type="Proteomes" id="UP000285906">
    <property type="component" value="Unassembled WGS sequence"/>
</dbReference>
<evidence type="ECO:0000313" key="5">
    <source>
        <dbReference type="EMBL" id="GGG67202.1"/>
    </source>
</evidence>
<dbReference type="EMBL" id="RAQH01000013">
    <property type="protein sequence ID" value="RKE78371.1"/>
    <property type="molecule type" value="Genomic_DNA"/>
</dbReference>
<reference evidence="6 7" key="2">
    <citation type="submission" date="2018-09" db="EMBL/GenBank/DDBJ databases">
        <title>Genomic Encyclopedia of Archaeal and Bacterial Type Strains, Phase II (KMG-II): from individual species to whole genera.</title>
        <authorList>
            <person name="Goeker M."/>
        </authorList>
    </citation>
    <scope>NUCLEOTIDE SEQUENCE [LARGE SCALE GENOMIC DNA]</scope>
    <source>
        <strain evidence="6 7">DSM 27620</strain>
    </source>
</reference>
<dbReference type="InterPro" id="IPR001173">
    <property type="entry name" value="Glyco_trans_2-like"/>
</dbReference>
<proteinExistence type="inferred from homology"/>
<dbReference type="Pfam" id="PF00535">
    <property type="entry name" value="Glycos_transf_2"/>
    <property type="match status" value="1"/>
</dbReference>
<dbReference type="PANTHER" id="PTHR43685:SF5">
    <property type="entry name" value="GLYCOSYLTRANSFERASE EPSE-RELATED"/>
    <property type="match status" value="1"/>
</dbReference>
<evidence type="ECO:0000313" key="8">
    <source>
        <dbReference type="Proteomes" id="UP000658202"/>
    </source>
</evidence>
<dbReference type="PANTHER" id="PTHR43685">
    <property type="entry name" value="GLYCOSYLTRANSFERASE"/>
    <property type="match status" value="1"/>
</dbReference>
<dbReference type="EMBL" id="BMCW01000010">
    <property type="protein sequence ID" value="GGG67202.1"/>
    <property type="molecule type" value="Genomic_DNA"/>
</dbReference>
<evidence type="ECO:0000313" key="6">
    <source>
        <dbReference type="EMBL" id="RKE78371.1"/>
    </source>
</evidence>
<dbReference type="Gene3D" id="3.90.550.10">
    <property type="entry name" value="Spore Coat Polysaccharide Biosynthesis Protein SpsA, Chain A"/>
    <property type="match status" value="1"/>
</dbReference>
<reference evidence="5" key="4">
    <citation type="submission" date="2024-05" db="EMBL/GenBank/DDBJ databases">
        <authorList>
            <person name="Sun Q."/>
            <person name="Sedlacek I."/>
        </authorList>
    </citation>
    <scope>NUCLEOTIDE SEQUENCE</scope>
    <source>
        <strain evidence="5">CCM 8490</strain>
    </source>
</reference>
<dbReference type="AlphaFoldDB" id="A0A420CIL1"/>
<evidence type="ECO:0000256" key="1">
    <source>
        <dbReference type="ARBA" id="ARBA00006739"/>
    </source>
</evidence>
<organism evidence="6 7">
    <name type="scientific">Epilithonimonas arachidiradicis</name>
    <dbReference type="NCBI Taxonomy" id="1617282"/>
    <lineage>
        <taxon>Bacteria</taxon>
        <taxon>Pseudomonadati</taxon>
        <taxon>Bacteroidota</taxon>
        <taxon>Flavobacteriia</taxon>
        <taxon>Flavobacteriales</taxon>
        <taxon>Weeksellaceae</taxon>
        <taxon>Chryseobacterium group</taxon>
        <taxon>Epilithonimonas</taxon>
    </lineage>
</organism>
<dbReference type="InterPro" id="IPR050834">
    <property type="entry name" value="Glycosyltransf_2"/>
</dbReference>
<gene>
    <name evidence="5" type="primary">epsE</name>
    <name evidence="6" type="ORF">BXY58_3496</name>
    <name evidence="5" type="ORF">GCM10007332_32520</name>
</gene>
<reference evidence="8" key="3">
    <citation type="journal article" date="2019" name="Int. J. Syst. Evol. Microbiol.">
        <title>The Global Catalogue of Microorganisms (GCM) 10K type strain sequencing project: providing services to taxonomists for standard genome sequencing and annotation.</title>
        <authorList>
            <consortium name="The Broad Institute Genomics Platform"/>
            <consortium name="The Broad Institute Genome Sequencing Center for Infectious Disease"/>
            <person name="Wu L."/>
            <person name="Ma J."/>
        </authorList>
    </citation>
    <scope>NUCLEOTIDE SEQUENCE [LARGE SCALE GENOMIC DNA]</scope>
    <source>
        <strain evidence="8">CCM 8490</strain>
    </source>
</reference>
<keyword evidence="2" id="KW-0328">Glycosyltransferase</keyword>
<keyword evidence="3 6" id="KW-0808">Transferase</keyword>
<evidence type="ECO:0000256" key="2">
    <source>
        <dbReference type="ARBA" id="ARBA00022676"/>
    </source>
</evidence>
<evidence type="ECO:0000256" key="3">
    <source>
        <dbReference type="ARBA" id="ARBA00022679"/>
    </source>
</evidence>
<protein>
    <submittedName>
        <fullName evidence="6">Glycosyltransferase EpsE</fullName>
    </submittedName>
</protein>
<comment type="caution">
    <text evidence="6">The sequence shown here is derived from an EMBL/GenBank/DDBJ whole genome shotgun (WGS) entry which is preliminary data.</text>
</comment>